<comment type="caution">
    <text evidence="1">The sequence shown here is derived from an EMBL/GenBank/DDBJ whole genome shotgun (WGS) entry which is preliminary data.</text>
</comment>
<name>A0A5N6JSE7_MONLA</name>
<accession>A0A5N6JSE7</accession>
<reference evidence="1 2" key="1">
    <citation type="submission" date="2019-06" db="EMBL/GenBank/DDBJ databases">
        <title>Genome Sequence of the Brown Rot Fungal Pathogen Monilinia laxa.</title>
        <authorList>
            <person name="De Miccolis Angelini R.M."/>
            <person name="Landi L."/>
            <person name="Abate D."/>
            <person name="Pollastro S."/>
            <person name="Romanazzi G."/>
            <person name="Faretra F."/>
        </authorList>
    </citation>
    <scope>NUCLEOTIDE SEQUENCE [LARGE SCALE GENOMIC DNA]</scope>
    <source>
        <strain evidence="1 2">Mlax316</strain>
    </source>
</reference>
<evidence type="ECO:0000313" key="2">
    <source>
        <dbReference type="Proteomes" id="UP000326757"/>
    </source>
</evidence>
<gene>
    <name evidence="1" type="ORF">EYC80_006596</name>
</gene>
<protein>
    <submittedName>
        <fullName evidence="1">Uncharacterized protein</fullName>
    </submittedName>
</protein>
<dbReference type="EMBL" id="VIGI01000014">
    <property type="protein sequence ID" value="KAB8291808.1"/>
    <property type="molecule type" value="Genomic_DNA"/>
</dbReference>
<evidence type="ECO:0000313" key="1">
    <source>
        <dbReference type="EMBL" id="KAB8291808.1"/>
    </source>
</evidence>
<sequence>MDSLNSCLVPSLSFVWEHSKDSTIYLYACLKCHIIDPLHSLRVYEQPDQTQPINQQSIPLDPNHIK</sequence>
<organism evidence="1 2">
    <name type="scientific">Monilinia laxa</name>
    <name type="common">Brown rot fungus</name>
    <name type="synonym">Sclerotinia laxa</name>
    <dbReference type="NCBI Taxonomy" id="61186"/>
    <lineage>
        <taxon>Eukaryota</taxon>
        <taxon>Fungi</taxon>
        <taxon>Dikarya</taxon>
        <taxon>Ascomycota</taxon>
        <taxon>Pezizomycotina</taxon>
        <taxon>Leotiomycetes</taxon>
        <taxon>Helotiales</taxon>
        <taxon>Sclerotiniaceae</taxon>
        <taxon>Monilinia</taxon>
    </lineage>
</organism>
<dbReference type="Proteomes" id="UP000326757">
    <property type="component" value="Unassembled WGS sequence"/>
</dbReference>
<keyword evidence="2" id="KW-1185">Reference proteome</keyword>
<dbReference type="AlphaFoldDB" id="A0A5N6JSE7"/>
<proteinExistence type="predicted"/>